<evidence type="ECO:0000313" key="2">
    <source>
        <dbReference type="Proteomes" id="UP000693941"/>
    </source>
</evidence>
<sequence>MEESFDKILLEKIISYDVEIEASGGKGNIINRFKKIKSISPPMRKGNICFIVDGDEE</sequence>
<reference evidence="1" key="1">
    <citation type="journal article" date="2021" name="Environ. Microbiol.">
        <title>New insights into the diversity and evolution of the archaeal mobilome from three complete genomes of Saccharolobus shibatae.</title>
        <authorList>
            <person name="Medvedeva S."/>
            <person name="Brandt D."/>
            <person name="Cvirkaite-Krupovic V."/>
            <person name="Liu Y."/>
            <person name="Severinov K."/>
            <person name="Ishino S."/>
            <person name="Ishino Y."/>
            <person name="Prangishvili D."/>
            <person name="Kalinowski J."/>
            <person name="Krupovic M."/>
        </authorList>
    </citation>
    <scope>NUCLEOTIDE SEQUENCE</scope>
    <source>
        <strain evidence="1">BEU9</strain>
    </source>
</reference>
<dbReference type="Proteomes" id="UP000693941">
    <property type="component" value="Chromosome"/>
</dbReference>
<accession>A0A8F5BUX9</accession>
<dbReference type="EMBL" id="CP077715">
    <property type="protein sequence ID" value="QXJ31954.1"/>
    <property type="molecule type" value="Genomic_DNA"/>
</dbReference>
<proteinExistence type="predicted"/>
<evidence type="ECO:0000313" key="1">
    <source>
        <dbReference type="EMBL" id="QXJ31954.1"/>
    </source>
</evidence>
<dbReference type="GeneID" id="65560102"/>
<protein>
    <submittedName>
        <fullName evidence="1">Uncharacterized protein</fullName>
    </submittedName>
</protein>
<dbReference type="RefSeq" id="WP_218260404.1">
    <property type="nucleotide sequence ID" value="NZ_CP077715.1"/>
</dbReference>
<gene>
    <name evidence="1" type="ORF">J5U21_01605</name>
</gene>
<organism evidence="1 2">
    <name type="scientific">Saccharolobus shibatae</name>
    <dbReference type="NCBI Taxonomy" id="2286"/>
    <lineage>
        <taxon>Archaea</taxon>
        <taxon>Thermoproteota</taxon>
        <taxon>Thermoprotei</taxon>
        <taxon>Sulfolobales</taxon>
        <taxon>Sulfolobaceae</taxon>
        <taxon>Saccharolobus</taxon>
    </lineage>
</organism>
<name>A0A8F5BUX9_9CREN</name>
<dbReference type="AlphaFoldDB" id="A0A8F5BUX9"/>